<accession>A0A4Y7QFD0</accession>
<dbReference type="EMBL" id="ML170161">
    <property type="protein sequence ID" value="TDL26383.1"/>
    <property type="molecule type" value="Genomic_DNA"/>
</dbReference>
<proteinExistence type="predicted"/>
<name>A0A4Y7QFD0_9AGAM</name>
<dbReference type="Pfam" id="PF13649">
    <property type="entry name" value="Methyltransf_25"/>
    <property type="match status" value="1"/>
</dbReference>
<evidence type="ECO:0000313" key="2">
    <source>
        <dbReference type="EMBL" id="TDL26383.1"/>
    </source>
</evidence>
<dbReference type="Proteomes" id="UP000294933">
    <property type="component" value="Unassembled WGS sequence"/>
</dbReference>
<keyword evidence="2" id="KW-0489">Methyltransferase</keyword>
<keyword evidence="3" id="KW-1185">Reference proteome</keyword>
<dbReference type="VEuPathDB" id="FungiDB:BD410DRAFT_783428"/>
<dbReference type="OrthoDB" id="2013972at2759"/>
<organism evidence="2 3">
    <name type="scientific">Rickenella mellea</name>
    <dbReference type="NCBI Taxonomy" id="50990"/>
    <lineage>
        <taxon>Eukaryota</taxon>
        <taxon>Fungi</taxon>
        <taxon>Dikarya</taxon>
        <taxon>Basidiomycota</taxon>
        <taxon>Agaricomycotina</taxon>
        <taxon>Agaricomycetes</taxon>
        <taxon>Hymenochaetales</taxon>
        <taxon>Rickenellaceae</taxon>
        <taxon>Rickenella</taxon>
    </lineage>
</organism>
<dbReference type="PANTHER" id="PTHR43591">
    <property type="entry name" value="METHYLTRANSFERASE"/>
    <property type="match status" value="1"/>
</dbReference>
<reference evidence="2 3" key="1">
    <citation type="submission" date="2018-06" db="EMBL/GenBank/DDBJ databases">
        <title>A transcriptomic atlas of mushroom development highlights an independent origin of complex multicellularity.</title>
        <authorList>
            <consortium name="DOE Joint Genome Institute"/>
            <person name="Krizsan K."/>
            <person name="Almasi E."/>
            <person name="Merenyi Z."/>
            <person name="Sahu N."/>
            <person name="Viragh M."/>
            <person name="Koszo T."/>
            <person name="Mondo S."/>
            <person name="Kiss B."/>
            <person name="Balint B."/>
            <person name="Kues U."/>
            <person name="Barry K."/>
            <person name="Hegedus J.C."/>
            <person name="Henrissat B."/>
            <person name="Johnson J."/>
            <person name="Lipzen A."/>
            <person name="Ohm R."/>
            <person name="Nagy I."/>
            <person name="Pangilinan J."/>
            <person name="Yan J."/>
            <person name="Xiong Y."/>
            <person name="Grigoriev I.V."/>
            <person name="Hibbett D.S."/>
            <person name="Nagy L.G."/>
        </authorList>
    </citation>
    <scope>NUCLEOTIDE SEQUENCE [LARGE SCALE GENOMIC DNA]</scope>
    <source>
        <strain evidence="2 3">SZMC22713</strain>
    </source>
</reference>
<dbReference type="GO" id="GO:0032259">
    <property type="term" value="P:methylation"/>
    <property type="evidence" value="ECO:0007669"/>
    <property type="project" value="UniProtKB-KW"/>
</dbReference>
<sequence length="321" mass="35817">MSPPSVTNNTKESLGRQYAELKTNYNLPNDAKEHQRLNSQHEVLKLQAGGNFMAPLDPKDVHDILDICSGGGQWAIEMAQSFPRASVVGIDISLPSLDPSSPKPPNCKFQQCDVTKPLPFPDASFDFVQMRTVPSIPDRTHVMSEITRILRPGGIIQLVEPYESFSNTLTAGGPKPYKRSPKLIQFDEYLSRLPHVSHSYDPATETKGKSWSIAPELFDLVSSHGGEGNKSYTNVQRKDVVLPVGTWPSDPVQKQIAETMASVQMGVIDGFRAPFIKRGILTLGQFDLLREEVREEVYKGGNGERGWEICFSFNWVWAERT</sequence>
<feature type="domain" description="Methyltransferase" evidence="1">
    <location>
        <begin position="64"/>
        <end position="154"/>
    </location>
</feature>
<evidence type="ECO:0000259" key="1">
    <source>
        <dbReference type="Pfam" id="PF13649"/>
    </source>
</evidence>
<dbReference type="InterPro" id="IPR041698">
    <property type="entry name" value="Methyltransf_25"/>
</dbReference>
<protein>
    <submittedName>
        <fullName evidence="2">S-adenosyl-L-methionine-dependent methyltransferase</fullName>
    </submittedName>
</protein>
<dbReference type="GO" id="GO:0008168">
    <property type="term" value="F:methyltransferase activity"/>
    <property type="evidence" value="ECO:0007669"/>
    <property type="project" value="UniProtKB-KW"/>
</dbReference>
<keyword evidence="2" id="KW-0808">Transferase</keyword>
<evidence type="ECO:0000313" key="3">
    <source>
        <dbReference type="Proteomes" id="UP000294933"/>
    </source>
</evidence>
<dbReference type="SUPFAM" id="SSF53335">
    <property type="entry name" value="S-adenosyl-L-methionine-dependent methyltransferases"/>
    <property type="match status" value="1"/>
</dbReference>
<dbReference type="InterPro" id="IPR029063">
    <property type="entry name" value="SAM-dependent_MTases_sf"/>
</dbReference>
<dbReference type="CDD" id="cd02440">
    <property type="entry name" value="AdoMet_MTases"/>
    <property type="match status" value="1"/>
</dbReference>
<dbReference type="PANTHER" id="PTHR43591:SF24">
    <property type="entry name" value="2-METHOXY-6-POLYPRENYL-1,4-BENZOQUINOL METHYLASE, MITOCHONDRIAL"/>
    <property type="match status" value="1"/>
</dbReference>
<gene>
    <name evidence="2" type="ORF">BD410DRAFT_783428</name>
</gene>
<dbReference type="Gene3D" id="3.40.50.150">
    <property type="entry name" value="Vaccinia Virus protein VP39"/>
    <property type="match status" value="1"/>
</dbReference>
<dbReference type="STRING" id="50990.A0A4Y7QFD0"/>
<dbReference type="AlphaFoldDB" id="A0A4Y7QFD0"/>